<dbReference type="InterPro" id="IPR034660">
    <property type="entry name" value="DinB/YfiT-like"/>
</dbReference>
<name>A0A3R9MJ71_9BACT</name>
<dbReference type="InterPro" id="IPR024775">
    <property type="entry name" value="DinB-like"/>
</dbReference>
<dbReference type="RefSeq" id="WP_125422197.1">
    <property type="nucleotide sequence ID" value="NZ_RWIT01000010.1"/>
</dbReference>
<organism evidence="2 3">
    <name type="scientific">Hymenobacter rigui</name>
    <dbReference type="NCBI Taxonomy" id="334424"/>
    <lineage>
        <taxon>Bacteria</taxon>
        <taxon>Pseudomonadati</taxon>
        <taxon>Bacteroidota</taxon>
        <taxon>Cytophagia</taxon>
        <taxon>Cytophagales</taxon>
        <taxon>Hymenobacteraceae</taxon>
        <taxon>Hymenobacter</taxon>
    </lineage>
</organism>
<gene>
    <name evidence="2" type="ORF">EI291_16065</name>
</gene>
<reference evidence="2 3" key="1">
    <citation type="submission" date="2018-12" db="EMBL/GenBank/DDBJ databases">
        <authorList>
            <person name="Feng G."/>
            <person name="Zhu H."/>
        </authorList>
    </citation>
    <scope>NUCLEOTIDE SEQUENCE [LARGE SCALE GENOMIC DNA]</scope>
    <source>
        <strain evidence="2 3">KCTC 12533</strain>
    </source>
</reference>
<dbReference type="OrthoDB" id="679284at2"/>
<feature type="domain" description="DinB-like" evidence="1">
    <location>
        <begin position="20"/>
        <end position="176"/>
    </location>
</feature>
<evidence type="ECO:0000259" key="1">
    <source>
        <dbReference type="Pfam" id="PF12867"/>
    </source>
</evidence>
<dbReference type="EMBL" id="RWIT01000010">
    <property type="protein sequence ID" value="RSK47112.1"/>
    <property type="molecule type" value="Genomic_DNA"/>
</dbReference>
<keyword evidence="3" id="KW-1185">Reference proteome</keyword>
<dbReference type="Proteomes" id="UP000273500">
    <property type="component" value="Unassembled WGS sequence"/>
</dbReference>
<dbReference type="SUPFAM" id="SSF109854">
    <property type="entry name" value="DinB/YfiT-like putative metalloenzymes"/>
    <property type="match status" value="1"/>
</dbReference>
<dbReference type="Gene3D" id="1.20.120.450">
    <property type="entry name" value="dinb family like domain"/>
    <property type="match status" value="1"/>
</dbReference>
<comment type="caution">
    <text evidence="2">The sequence shown here is derived from an EMBL/GenBank/DDBJ whole genome shotgun (WGS) entry which is preliminary data.</text>
</comment>
<accession>A0A3R9MJ71</accession>
<dbReference type="Pfam" id="PF12867">
    <property type="entry name" value="DinB_2"/>
    <property type="match status" value="1"/>
</dbReference>
<dbReference type="AlphaFoldDB" id="A0A3R9MJ71"/>
<evidence type="ECO:0000313" key="2">
    <source>
        <dbReference type="EMBL" id="RSK47112.1"/>
    </source>
</evidence>
<evidence type="ECO:0000313" key="3">
    <source>
        <dbReference type="Proteomes" id="UP000273500"/>
    </source>
</evidence>
<proteinExistence type="predicted"/>
<protein>
    <submittedName>
        <fullName evidence="2">DinB family protein</fullName>
    </submittedName>
</protein>
<sequence length="189" mass="21397">MTIHSHVASIQAVLTDTFAALDAWFEAPADLRRYRPADGGWTVNEILEHTALTNHFLLVLIRKGARKALQQASTADLSAGLTAYSFQTEKLAEVGVLNSFSWIRPEHMEPTGTRPLSEVRQQLRQQLTECLQLLADLKNGEGVLYKTTMSVNGLGKITVYEYLYFLAQHGRRHLMQVAENETEFMQHRQ</sequence>